<dbReference type="Gene3D" id="1.20.1600.10">
    <property type="entry name" value="Outer membrane efflux proteins (OEP)"/>
    <property type="match status" value="1"/>
</dbReference>
<dbReference type="SUPFAM" id="SSF56954">
    <property type="entry name" value="Outer membrane efflux proteins (OEP)"/>
    <property type="match status" value="1"/>
</dbReference>
<keyword evidence="2" id="KW-0564">Palmitate</keyword>
<dbReference type="RefSeq" id="WP_071114118.1">
    <property type="nucleotide sequence ID" value="NZ_MKCT01000053.1"/>
</dbReference>
<evidence type="ECO:0000256" key="3">
    <source>
        <dbReference type="SAM" id="Coils"/>
    </source>
</evidence>
<protein>
    <submittedName>
        <fullName evidence="4">RND transporter</fullName>
    </submittedName>
</protein>
<feature type="signal peptide" evidence="2">
    <location>
        <begin position="1"/>
        <end position="33"/>
    </location>
</feature>
<dbReference type="NCBIfam" id="TIGR01845">
    <property type="entry name" value="outer_NodT"/>
    <property type="match status" value="1"/>
</dbReference>
<keyword evidence="2" id="KW-1134">Transmembrane beta strand</keyword>
<dbReference type="PANTHER" id="PTHR30203:SF33">
    <property type="entry name" value="BLR4455 PROTEIN"/>
    <property type="match status" value="1"/>
</dbReference>
<feature type="chain" id="PRO_5044975619" evidence="2">
    <location>
        <begin position="34"/>
        <end position="500"/>
    </location>
</feature>
<keyword evidence="2" id="KW-0472">Membrane</keyword>
<reference evidence="4 5" key="1">
    <citation type="submission" date="2016-09" db="EMBL/GenBank/DDBJ databases">
        <title>Chromobacterium muskegensis sp. nov., an insecticidal bacterium isolated from Sphagnum bogs.</title>
        <authorList>
            <person name="Sparks M.E."/>
            <person name="Blackburn M.B."/>
            <person name="Gundersen-Rindal D.E."/>
            <person name="Mitchell A."/>
            <person name="Farrar R."/>
            <person name="Kuhar D."/>
        </authorList>
    </citation>
    <scope>NUCLEOTIDE SEQUENCE [LARGE SCALE GENOMIC DNA]</scope>
    <source>
        <strain evidence="4 5">14B-1</strain>
    </source>
</reference>
<dbReference type="InterPro" id="IPR003423">
    <property type="entry name" value="OMP_efflux"/>
</dbReference>
<keyword evidence="5" id="KW-1185">Reference proteome</keyword>
<keyword evidence="3" id="KW-0175">Coiled coil</keyword>
<dbReference type="EMBL" id="MKCT01000053">
    <property type="protein sequence ID" value="OHX18897.1"/>
    <property type="molecule type" value="Genomic_DNA"/>
</dbReference>
<keyword evidence="2" id="KW-0812">Transmembrane</keyword>
<comment type="subcellular location">
    <subcellularLocation>
        <location evidence="2">Cell membrane</location>
        <topology evidence="2">Lipid-anchor</topology>
    </subcellularLocation>
</comment>
<proteinExistence type="inferred from homology"/>
<organism evidence="4 5">
    <name type="scientific">Chromobacterium sphagni</name>
    <dbReference type="NCBI Taxonomy" id="1903179"/>
    <lineage>
        <taxon>Bacteria</taxon>
        <taxon>Pseudomonadati</taxon>
        <taxon>Pseudomonadota</taxon>
        <taxon>Betaproteobacteria</taxon>
        <taxon>Neisseriales</taxon>
        <taxon>Chromobacteriaceae</taxon>
        <taxon>Chromobacterium</taxon>
    </lineage>
</organism>
<gene>
    <name evidence="4" type="ORF">BI344_19800</name>
</gene>
<evidence type="ECO:0000256" key="1">
    <source>
        <dbReference type="ARBA" id="ARBA00007613"/>
    </source>
</evidence>
<evidence type="ECO:0000313" key="5">
    <source>
        <dbReference type="Proteomes" id="UP000180280"/>
    </source>
</evidence>
<dbReference type="InterPro" id="IPR010131">
    <property type="entry name" value="MdtP/NodT-like"/>
</dbReference>
<dbReference type="PANTHER" id="PTHR30203">
    <property type="entry name" value="OUTER MEMBRANE CATION EFFLUX PROTEIN"/>
    <property type="match status" value="1"/>
</dbReference>
<dbReference type="Proteomes" id="UP000180280">
    <property type="component" value="Unassembled WGS sequence"/>
</dbReference>
<comment type="similarity">
    <text evidence="1 2">Belongs to the outer membrane factor (OMF) (TC 1.B.17) family.</text>
</comment>
<name>A0ABX3C9P6_9NEIS</name>
<sequence length="500" mass="52439">MMSSARRTCGRPRRCARAIAALLAAALLDGCMLGPDFVRPAPPQADRYTQEPLAATIAADGQAQQFAPGAALPADWWRLFGSAPMNGVVEQALARNPTLQSAEASLRQSQDNLRAGYGIFFPSLDAGLSATRMRSAPQQQGSTNEATVFNVVTASGVISYPLDWFGGERRAVEGLAAQVDLQRNAGRAAYLTLSANVVDACIARAAYAAQLRATEQLIALETEQLRSVEAQVDAGTTPYAAILSQQALIAGNQAQLAALRQKISQAEHLLALLMGSLPEQAALPDIALDSLALPATLPLSLPSELVRQRPDILQAEARLHAASADIGVATAAMFPSLSLSATYGSAGSKPGNFLAAGNRFWGIGPALTMPLFHGGSLWYGRQAAIDAYRQQEANYRQAVLQAFGQVADALNALQHDAQALQAQRDARDAAAGALQLLQANYRAGLVAYLDVLSADIQLHGADIAYLQAVAQRQQDTVALLAALGGGWWNAAAGAGEGAAP</sequence>
<feature type="coiled-coil region" evidence="3">
    <location>
        <begin position="211"/>
        <end position="269"/>
    </location>
</feature>
<keyword evidence="2" id="KW-0449">Lipoprotein</keyword>
<evidence type="ECO:0000313" key="4">
    <source>
        <dbReference type="EMBL" id="OHX18897.1"/>
    </source>
</evidence>
<dbReference type="Gene3D" id="2.20.200.10">
    <property type="entry name" value="Outer membrane efflux proteins (OEP)"/>
    <property type="match status" value="1"/>
</dbReference>
<accession>A0ABX3C9P6</accession>
<evidence type="ECO:0000256" key="2">
    <source>
        <dbReference type="RuleBase" id="RU362097"/>
    </source>
</evidence>
<dbReference type="Pfam" id="PF02321">
    <property type="entry name" value="OEP"/>
    <property type="match status" value="2"/>
</dbReference>
<keyword evidence="2" id="KW-0732">Signal</keyword>
<comment type="caution">
    <text evidence="4">The sequence shown here is derived from an EMBL/GenBank/DDBJ whole genome shotgun (WGS) entry which is preliminary data.</text>
</comment>